<dbReference type="Proteomes" id="UP000789702">
    <property type="component" value="Unassembled WGS sequence"/>
</dbReference>
<sequence>ERVIRQQSPLWCLLTNWWRLSSTNKKKKVYFPIRIGQKTKIILKEREFFIIVIINYSESSFLASYYCESGSFFSIKLDLTSAISTLLLNIPFISISFSLGEYKIFIFGIGSSSNSEWNYAGPGYKSSLLRTTNGKHVLYVSKIEDNFCALEIYKDFNIKDRIEGSSPNEVWQRLNIQKYTGIQLFGLENPEVQSFIRQYHVLSCLPNNWPDYALMKFFFDYHLKRRTLADINWHTLFLNWHKDQNNIIELYSSLESLYPPDYQFSDREIGAWHAMLRACGCHNVTPWTPEESQARFKILQYQLWTKNTQPENDRAMLQQLYSLGFLNSSPSHIPNKTRIFWQCFNQALMDNKKTRDGKRRVLSIIANDFSYSDLKTNLGEMMHEIAQNLRRYLRKDFATNLKVSPMGVALHSPCISHCLQQAFDNCNLDHPEICKNCNELFTLFSNLTANVDSEFHESLI</sequence>
<evidence type="ECO:0000313" key="1">
    <source>
        <dbReference type="EMBL" id="CAG8666372.1"/>
    </source>
</evidence>
<organism evidence="1 2">
    <name type="scientific">Dentiscutata heterogama</name>
    <dbReference type="NCBI Taxonomy" id="1316150"/>
    <lineage>
        <taxon>Eukaryota</taxon>
        <taxon>Fungi</taxon>
        <taxon>Fungi incertae sedis</taxon>
        <taxon>Mucoromycota</taxon>
        <taxon>Glomeromycotina</taxon>
        <taxon>Glomeromycetes</taxon>
        <taxon>Diversisporales</taxon>
        <taxon>Gigasporaceae</taxon>
        <taxon>Dentiscutata</taxon>
    </lineage>
</organism>
<comment type="caution">
    <text evidence="1">The sequence shown here is derived from an EMBL/GenBank/DDBJ whole genome shotgun (WGS) entry which is preliminary data.</text>
</comment>
<proteinExistence type="predicted"/>
<feature type="non-terminal residue" evidence="1">
    <location>
        <position position="1"/>
    </location>
</feature>
<evidence type="ECO:0000313" key="2">
    <source>
        <dbReference type="Proteomes" id="UP000789702"/>
    </source>
</evidence>
<gene>
    <name evidence="1" type="ORF">DHETER_LOCUS9983</name>
</gene>
<keyword evidence="2" id="KW-1185">Reference proteome</keyword>
<feature type="non-terminal residue" evidence="1">
    <location>
        <position position="460"/>
    </location>
</feature>
<accession>A0ACA9NNI2</accession>
<name>A0ACA9NNI2_9GLOM</name>
<reference evidence="1" key="1">
    <citation type="submission" date="2021-06" db="EMBL/GenBank/DDBJ databases">
        <authorList>
            <person name="Kallberg Y."/>
            <person name="Tangrot J."/>
            <person name="Rosling A."/>
        </authorList>
    </citation>
    <scope>NUCLEOTIDE SEQUENCE</scope>
    <source>
        <strain evidence="1">IL203A</strain>
    </source>
</reference>
<dbReference type="EMBL" id="CAJVPU010018525">
    <property type="protein sequence ID" value="CAG8666372.1"/>
    <property type="molecule type" value="Genomic_DNA"/>
</dbReference>
<protein>
    <submittedName>
        <fullName evidence="1">16494_t:CDS:1</fullName>
    </submittedName>
</protein>